<keyword evidence="2" id="KW-1185">Reference proteome</keyword>
<evidence type="ECO:0000313" key="1">
    <source>
        <dbReference type="EMBL" id="KAI4317640.1"/>
    </source>
</evidence>
<sequence length="191" mass="20166">MESERKNGVEGKGIMGSNSKSFGVCDLLLRVLALLLTLVATIVLGVDKQTTVVPVKLVDTLPAVNVAVTAKWHYLSAFVYMVVANAIACAYAALSLLLTLANRGKSKGLGTMIIILDALMVALLFSGNGAATAVGLLGYQGNSHVRWNKVCNVFDKFCNQVAAAIVVSLVGSAAFLLLVLVPVLKIHRQIN</sequence>
<dbReference type="Proteomes" id="UP000828941">
    <property type="component" value="Chromosome 10"/>
</dbReference>
<name>A0ACB9M1J7_BAUVA</name>
<reference evidence="1 2" key="1">
    <citation type="journal article" date="2022" name="DNA Res.">
        <title>Chromosomal-level genome assembly of the orchid tree Bauhinia variegata (Leguminosae; Cercidoideae) supports the allotetraploid origin hypothesis of Bauhinia.</title>
        <authorList>
            <person name="Zhong Y."/>
            <person name="Chen Y."/>
            <person name="Zheng D."/>
            <person name="Pang J."/>
            <person name="Liu Y."/>
            <person name="Luo S."/>
            <person name="Meng S."/>
            <person name="Qian L."/>
            <person name="Wei D."/>
            <person name="Dai S."/>
            <person name="Zhou R."/>
        </authorList>
    </citation>
    <scope>NUCLEOTIDE SEQUENCE [LARGE SCALE GENOMIC DNA]</scope>
    <source>
        <strain evidence="1">BV-YZ2020</strain>
    </source>
</reference>
<proteinExistence type="predicted"/>
<accession>A0ACB9M1J7</accession>
<dbReference type="EMBL" id="CM039435">
    <property type="protein sequence ID" value="KAI4317640.1"/>
    <property type="molecule type" value="Genomic_DNA"/>
</dbReference>
<organism evidence="1 2">
    <name type="scientific">Bauhinia variegata</name>
    <name type="common">Purple orchid tree</name>
    <name type="synonym">Phanera variegata</name>
    <dbReference type="NCBI Taxonomy" id="167791"/>
    <lineage>
        <taxon>Eukaryota</taxon>
        <taxon>Viridiplantae</taxon>
        <taxon>Streptophyta</taxon>
        <taxon>Embryophyta</taxon>
        <taxon>Tracheophyta</taxon>
        <taxon>Spermatophyta</taxon>
        <taxon>Magnoliopsida</taxon>
        <taxon>eudicotyledons</taxon>
        <taxon>Gunneridae</taxon>
        <taxon>Pentapetalae</taxon>
        <taxon>rosids</taxon>
        <taxon>fabids</taxon>
        <taxon>Fabales</taxon>
        <taxon>Fabaceae</taxon>
        <taxon>Cercidoideae</taxon>
        <taxon>Cercideae</taxon>
        <taxon>Bauhiniinae</taxon>
        <taxon>Bauhinia</taxon>
    </lineage>
</organism>
<protein>
    <submittedName>
        <fullName evidence="1">Uncharacterized protein</fullName>
    </submittedName>
</protein>
<evidence type="ECO:0000313" key="2">
    <source>
        <dbReference type="Proteomes" id="UP000828941"/>
    </source>
</evidence>
<comment type="caution">
    <text evidence="1">The sequence shown here is derived from an EMBL/GenBank/DDBJ whole genome shotgun (WGS) entry which is preliminary data.</text>
</comment>
<gene>
    <name evidence="1" type="ORF">L6164_025495</name>
</gene>